<keyword evidence="2" id="KW-1185">Reference proteome</keyword>
<dbReference type="Proteomes" id="UP001203607">
    <property type="component" value="Unassembled WGS sequence"/>
</dbReference>
<gene>
    <name evidence="1" type="ORF">M3P19_02275</name>
</gene>
<evidence type="ECO:0000313" key="2">
    <source>
        <dbReference type="Proteomes" id="UP001203607"/>
    </source>
</evidence>
<dbReference type="Gene3D" id="1.10.4080.10">
    <property type="entry name" value="ADP-ribosylation/Crystallin J1"/>
    <property type="match status" value="1"/>
</dbReference>
<sequence>MANPLRCLGWGKHFSKFYLLPLLLFIACKGQTDTSKYANEDVYVISREDYANKLHGFWLGQCIANWTGLVTEMDKIGNIGAIKTGAFYIRDDWGKPDLPNIWSGDKISDISPTIDFVFRDSSDVWGADDDTDIEYMYQHLMAASPNTILTPEEIRNGWLKHIIPEEENYLWVSNQRTYDLMQAGMLPPLTGDPTNNAHFDMIDAQLTTEIFGLFAPSQPAFALKLADLPIQTTARGTAQHISNFYVVMHALAPISTEKASNPKAQLFWMAEEARKVLPDTTYAAHMYDYTKNLYNSGIPWEQTRDSIYVRYQIQQKDGYEITGQNLHCNGCFAAGINFAASLVSLFYGEGDIKETIKIGSLTGWDSDNPTATWGGLLGFMMGKNGVETAFGRTFSNRYNIHRTRQNFPNNGMDTFENMSAVGISIIDRIVEKELGGTVDLEKNIWVIPKTKLN</sequence>
<reference evidence="1 2" key="1">
    <citation type="submission" date="2022-05" db="EMBL/GenBank/DDBJ databases">
        <authorList>
            <person name="Park J.-S."/>
        </authorList>
    </citation>
    <scope>NUCLEOTIDE SEQUENCE [LARGE SCALE GENOMIC DNA]</scope>
    <source>
        <strain evidence="1 2">2012CJ35-5</strain>
    </source>
</reference>
<evidence type="ECO:0000313" key="1">
    <source>
        <dbReference type="EMBL" id="MCL6272813.1"/>
    </source>
</evidence>
<organism evidence="1 2">
    <name type="scientific">Flagellimonas spongiicola</name>
    <dbReference type="NCBI Taxonomy" id="2942208"/>
    <lineage>
        <taxon>Bacteria</taxon>
        <taxon>Pseudomonadati</taxon>
        <taxon>Bacteroidota</taxon>
        <taxon>Flavobacteriia</taxon>
        <taxon>Flavobacteriales</taxon>
        <taxon>Flavobacteriaceae</taxon>
        <taxon>Flagellimonas</taxon>
    </lineage>
</organism>
<proteinExistence type="predicted"/>
<comment type="caution">
    <text evidence="1">The sequence shown here is derived from an EMBL/GenBank/DDBJ whole genome shotgun (WGS) entry which is preliminary data.</text>
</comment>
<dbReference type="InterPro" id="IPR005502">
    <property type="entry name" value="Ribosyl_crysJ1"/>
</dbReference>
<name>A0ABT0PN74_9FLAO</name>
<dbReference type="Pfam" id="PF03747">
    <property type="entry name" value="ADP_ribosyl_GH"/>
    <property type="match status" value="1"/>
</dbReference>
<dbReference type="PROSITE" id="PS51257">
    <property type="entry name" value="PROKAR_LIPOPROTEIN"/>
    <property type="match status" value="1"/>
</dbReference>
<dbReference type="RefSeq" id="WP_249655996.1">
    <property type="nucleotide sequence ID" value="NZ_JAMFMA010000001.1"/>
</dbReference>
<protein>
    <submittedName>
        <fullName evidence="1">ADP-ribosylglycohydrolase family protein</fullName>
    </submittedName>
</protein>
<accession>A0ABT0PN74</accession>
<dbReference type="EMBL" id="JAMFMA010000001">
    <property type="protein sequence ID" value="MCL6272813.1"/>
    <property type="molecule type" value="Genomic_DNA"/>
</dbReference>
<dbReference type="InterPro" id="IPR036705">
    <property type="entry name" value="Ribosyl_crysJ1_sf"/>
</dbReference>
<dbReference type="SUPFAM" id="SSF101478">
    <property type="entry name" value="ADP-ribosylglycohydrolase"/>
    <property type="match status" value="1"/>
</dbReference>